<accession>A0A1I1LRF5</accession>
<sequence>MSIVEKSSNVETQHGDFAAAVEALLDSPELEGVYNDTRECASLVLGIGRAFLSPPPPRPRH</sequence>
<proteinExistence type="predicted"/>
<reference evidence="1" key="2">
    <citation type="submission" date="2016-10" db="EMBL/GenBank/DDBJ databases">
        <authorList>
            <person name="de Groot N.N."/>
        </authorList>
    </citation>
    <scope>NUCLEOTIDE SEQUENCE [LARGE SCALE GENOMIC DNA]</scope>
    <source>
        <strain evidence="1">ATCC 20501</strain>
    </source>
</reference>
<keyword evidence="3" id="KW-1185">Reference proteome</keyword>
<reference evidence="3 4" key="1">
    <citation type="submission" date="2016-10" db="EMBL/GenBank/DDBJ databases">
        <authorList>
            <person name="Varghese N."/>
            <person name="Submissions S."/>
        </authorList>
    </citation>
    <scope>NUCLEOTIDE SEQUENCE [LARGE SCALE GENOMIC DNA]</scope>
    <source>
        <strain evidence="4">ATCC 20501</strain>
        <strain evidence="2 3">CGMCC 4.3529</strain>
    </source>
</reference>
<dbReference type="RefSeq" id="WP_093347766.1">
    <property type="nucleotide sequence ID" value="NZ_FNVB01000002.1"/>
</dbReference>
<evidence type="ECO:0000313" key="1">
    <source>
        <dbReference type="EMBL" id="SEF71777.1"/>
    </source>
</evidence>
<dbReference type="Proteomes" id="UP000199690">
    <property type="component" value="Unassembled WGS sequence"/>
</dbReference>
<gene>
    <name evidence="1" type="ORF">SAMN02982929_00458</name>
    <name evidence="2" type="ORF">SAMN05216506_1011612</name>
</gene>
<protein>
    <submittedName>
        <fullName evidence="1">Uncharacterized protein</fullName>
    </submittedName>
</protein>
<dbReference type="AlphaFoldDB" id="A0A1H5UC11"/>
<accession>A0A1H5UC11</accession>
<evidence type="ECO:0000313" key="4">
    <source>
        <dbReference type="Proteomes" id="UP000236729"/>
    </source>
</evidence>
<evidence type="ECO:0000313" key="2">
    <source>
        <dbReference type="EMBL" id="SFC75714.1"/>
    </source>
</evidence>
<dbReference type="EMBL" id="FNVB01000002">
    <property type="protein sequence ID" value="SEF71777.1"/>
    <property type="molecule type" value="Genomic_DNA"/>
</dbReference>
<dbReference type="Proteomes" id="UP000236729">
    <property type="component" value="Unassembled WGS sequence"/>
</dbReference>
<name>A0A1H5UC11_9PSEU</name>
<organism evidence="1 4">
    <name type="scientific">Saccharopolyspora kobensis</name>
    <dbReference type="NCBI Taxonomy" id="146035"/>
    <lineage>
        <taxon>Bacteria</taxon>
        <taxon>Bacillati</taxon>
        <taxon>Actinomycetota</taxon>
        <taxon>Actinomycetes</taxon>
        <taxon>Pseudonocardiales</taxon>
        <taxon>Pseudonocardiaceae</taxon>
        <taxon>Saccharopolyspora</taxon>
    </lineage>
</organism>
<dbReference type="EMBL" id="FOME01000001">
    <property type="protein sequence ID" value="SFC75714.1"/>
    <property type="molecule type" value="Genomic_DNA"/>
</dbReference>
<evidence type="ECO:0000313" key="3">
    <source>
        <dbReference type="Proteomes" id="UP000199690"/>
    </source>
</evidence>